<dbReference type="Pfam" id="PF14895">
    <property type="entry name" value="PPPI_inhib"/>
    <property type="match status" value="1"/>
</dbReference>
<dbReference type="PANTHER" id="PTHR21055">
    <property type="entry name" value="PROTEIN PHOSPHATASE 1 REGULATORY SUBUNIT 36"/>
    <property type="match status" value="1"/>
</dbReference>
<name>A0AA38J053_9CUCU</name>
<dbReference type="EMBL" id="JALNTZ010000002">
    <property type="protein sequence ID" value="KAJ3664426.1"/>
    <property type="molecule type" value="Genomic_DNA"/>
</dbReference>
<keyword evidence="3" id="KW-1185">Reference proteome</keyword>
<keyword evidence="1" id="KW-0472">Membrane</keyword>
<dbReference type="Proteomes" id="UP001168821">
    <property type="component" value="Unassembled WGS sequence"/>
</dbReference>
<reference evidence="2" key="1">
    <citation type="journal article" date="2023" name="G3 (Bethesda)">
        <title>Whole genome assemblies of Zophobas morio and Tenebrio molitor.</title>
        <authorList>
            <person name="Kaur S."/>
            <person name="Stinson S.A."/>
            <person name="diCenzo G.C."/>
        </authorList>
    </citation>
    <scope>NUCLEOTIDE SEQUENCE</scope>
    <source>
        <strain evidence="2">QUZm001</strain>
    </source>
</reference>
<proteinExistence type="predicted"/>
<protein>
    <submittedName>
        <fullName evidence="2">Uncharacterized protein</fullName>
    </submittedName>
</protein>
<evidence type="ECO:0000256" key="1">
    <source>
        <dbReference type="SAM" id="Phobius"/>
    </source>
</evidence>
<dbReference type="PANTHER" id="PTHR21055:SF3">
    <property type="entry name" value="PROTEIN PHOSPHATASE 1 REGULATORY SUBUNIT 36"/>
    <property type="match status" value="1"/>
</dbReference>
<dbReference type="AlphaFoldDB" id="A0AA38J053"/>
<accession>A0AA38J053</accession>
<evidence type="ECO:0000313" key="2">
    <source>
        <dbReference type="EMBL" id="KAJ3664426.1"/>
    </source>
</evidence>
<dbReference type="InterPro" id="IPR026142">
    <property type="entry name" value="Pro_pase_1_reg_su_36"/>
</dbReference>
<comment type="caution">
    <text evidence="2">The sequence shown here is derived from an EMBL/GenBank/DDBJ whole genome shotgun (WGS) entry which is preliminary data.</text>
</comment>
<evidence type="ECO:0000313" key="3">
    <source>
        <dbReference type="Proteomes" id="UP001168821"/>
    </source>
</evidence>
<organism evidence="2 3">
    <name type="scientific">Zophobas morio</name>
    <dbReference type="NCBI Taxonomy" id="2755281"/>
    <lineage>
        <taxon>Eukaryota</taxon>
        <taxon>Metazoa</taxon>
        <taxon>Ecdysozoa</taxon>
        <taxon>Arthropoda</taxon>
        <taxon>Hexapoda</taxon>
        <taxon>Insecta</taxon>
        <taxon>Pterygota</taxon>
        <taxon>Neoptera</taxon>
        <taxon>Endopterygota</taxon>
        <taxon>Coleoptera</taxon>
        <taxon>Polyphaga</taxon>
        <taxon>Cucujiformia</taxon>
        <taxon>Tenebrionidae</taxon>
        <taxon>Zophobas</taxon>
    </lineage>
</organism>
<gene>
    <name evidence="2" type="ORF">Zmor_008598</name>
</gene>
<dbReference type="GO" id="GO:0019902">
    <property type="term" value="F:phosphatase binding"/>
    <property type="evidence" value="ECO:0007669"/>
    <property type="project" value="InterPro"/>
</dbReference>
<keyword evidence="1" id="KW-1133">Transmembrane helix</keyword>
<sequence length="368" mass="41909">MAKDSVNPPFTNGYWIWDDHVNSLAFISRDVKEVAPGLPALGTGGQPSKKDLRGTIRFKDTVDNLGLAQFRRQYQRRVKPTEPNIVTLQDIKDVAIFTAERTDLTPEFIQFLHTRRMDEFLRALIVYFQFYFQWPSRSFFVWWKLRQKLHTYGFELLWMQSMCFLRCGSWEKDTFSQRTQTKGFSPVCRRMCSLSAVDVETIAVAPKRLPPSLSDRPQSSMSSGVTSAIVDGCGGKCQTFENVCYFILQLVFMMGILIGVSLCIAGLVLRKSAARNLQVLVYIGVLLATVSGLLLGIQWNARHLAKKRKMAVRNAKRAPIPLEPLNCRGQAQQPLMAVHDGQRVVPQVVRPAQPDQQGIPWWRRKDLT</sequence>
<feature type="transmembrane region" description="Helical" evidence="1">
    <location>
        <begin position="246"/>
        <end position="267"/>
    </location>
</feature>
<feature type="transmembrane region" description="Helical" evidence="1">
    <location>
        <begin position="279"/>
        <end position="299"/>
    </location>
</feature>
<keyword evidence="1" id="KW-0812">Transmembrane</keyword>